<protein>
    <submittedName>
        <fullName evidence="2">Transposase</fullName>
    </submittedName>
</protein>
<evidence type="ECO:0000259" key="1">
    <source>
        <dbReference type="Pfam" id="PF13358"/>
    </source>
</evidence>
<dbReference type="Pfam" id="PF13358">
    <property type="entry name" value="DDE_3"/>
    <property type="match status" value="1"/>
</dbReference>
<evidence type="ECO:0000313" key="3">
    <source>
        <dbReference type="Proteomes" id="UP000186905"/>
    </source>
</evidence>
<dbReference type="GO" id="GO:0003676">
    <property type="term" value="F:nucleic acid binding"/>
    <property type="evidence" value="ECO:0007669"/>
    <property type="project" value="InterPro"/>
</dbReference>
<gene>
    <name evidence="2" type="ORF">BIT28_14725</name>
</gene>
<organism evidence="2 3">
    <name type="scientific">Photobacterium proteolyticum</name>
    <dbReference type="NCBI Taxonomy" id="1903952"/>
    <lineage>
        <taxon>Bacteria</taxon>
        <taxon>Pseudomonadati</taxon>
        <taxon>Pseudomonadota</taxon>
        <taxon>Gammaproteobacteria</taxon>
        <taxon>Vibrionales</taxon>
        <taxon>Vibrionaceae</taxon>
        <taxon>Photobacterium</taxon>
    </lineage>
</organism>
<dbReference type="PANTHER" id="PTHR46564">
    <property type="entry name" value="TRANSPOSASE"/>
    <property type="match status" value="1"/>
</dbReference>
<dbReference type="AlphaFoldDB" id="A0A1Q9H7K7"/>
<dbReference type="EMBL" id="MJIL01000004">
    <property type="protein sequence ID" value="OLQ83955.1"/>
    <property type="molecule type" value="Genomic_DNA"/>
</dbReference>
<name>A0A1Q9H7K7_9GAMM</name>
<dbReference type="Gene3D" id="3.30.420.10">
    <property type="entry name" value="Ribonuclease H-like superfamily/Ribonuclease H"/>
    <property type="match status" value="1"/>
</dbReference>
<dbReference type="Proteomes" id="UP000186905">
    <property type="component" value="Unassembled WGS sequence"/>
</dbReference>
<dbReference type="InterPro" id="IPR038717">
    <property type="entry name" value="Tc1-like_DDE_dom"/>
</dbReference>
<comment type="caution">
    <text evidence="2">The sequence shown here is derived from an EMBL/GenBank/DDBJ whole genome shotgun (WGS) entry which is preliminary data.</text>
</comment>
<dbReference type="InterPro" id="IPR036397">
    <property type="entry name" value="RNaseH_sf"/>
</dbReference>
<accession>A0A1Q9H7K7</accession>
<keyword evidence="3" id="KW-1185">Reference proteome</keyword>
<feature type="domain" description="Tc1-like transposase DDE" evidence="1">
    <location>
        <begin position="7"/>
        <end position="145"/>
    </location>
</feature>
<dbReference type="STRING" id="1903952.BIT28_14725"/>
<sequence length="177" mass="20572">MSLAQVDIWFQDEARFGQQNTTTRLWARRGTRPRAVRQQQFDYAYLFGSVCPSRGIGEAIVVPWVNKEIMIEHLQQVSAMTQKGRHAVVIMDGAGWHTEDIADRFENISILKLPPYSPELNPIEQVWSWLRQHCLANQSFRDYNDIVDKVCAAWNQFLASTKRVSRMCSREWINLTS</sequence>
<proteinExistence type="predicted"/>
<dbReference type="PANTHER" id="PTHR46564:SF1">
    <property type="entry name" value="TRANSPOSASE"/>
    <property type="match status" value="1"/>
</dbReference>
<reference evidence="2 3" key="1">
    <citation type="submission" date="2016-09" db="EMBL/GenBank/DDBJ databases">
        <title>Photobacterium proteolyticum sp. nov. a protease producing bacterium isolated from ocean sediments of Laizhou Bay.</title>
        <authorList>
            <person name="Li Y."/>
        </authorList>
    </citation>
    <scope>NUCLEOTIDE SEQUENCE [LARGE SCALE GENOMIC DNA]</scope>
    <source>
        <strain evidence="2 3">13-12</strain>
    </source>
</reference>
<dbReference type="InterPro" id="IPR047655">
    <property type="entry name" value="Transpos_IS630-like"/>
</dbReference>
<evidence type="ECO:0000313" key="2">
    <source>
        <dbReference type="EMBL" id="OLQ83955.1"/>
    </source>
</evidence>
<dbReference type="NCBIfam" id="NF033545">
    <property type="entry name" value="transpos_IS630"/>
    <property type="match status" value="1"/>
</dbReference>